<evidence type="ECO:0000256" key="3">
    <source>
        <dbReference type="SAM" id="MobiDB-lite"/>
    </source>
</evidence>
<sequence length="550" mass="61002">MAKCGVRSMEWPEVATAIREHRRELVVSNHDGMDPLLYSLKQLNFLDISKCGISELSEDVSNLSELTKLSLQHNPLPTLPSGVGLLRNLRFLDISFNCISDLPFTIFDELLRLETLVMDSNKLVSLPSLKGLVDLHHMSVSNNQLCDFPETITECCKIMTIDVSGNRISELPNCLKWENLGNLQRLNLANNKLTFIPEELAECKKLRDLRLSDNPLKDNRLKKLASDPRSGPAVINYIGKSVKGRSRKVDKNGKLTRNSSGQPDLKSCTEEPSAVHALIVSPTTNDEKYFIGVVKPEEIRNSLRPRIFACVVSGISLSAEGVLPNFMRFQTKLHNGLGEQRRVATFCTHDLKHVTLPLKFSLQSVDFASIQPLNMAKVMTARQLLARLQLEAESERKRRKMTQFSSLMRYLEIISPLLGPGRETLNAAAHAEFQPLPVTTDAAGVTLSLHPLTGCHQTRLSRETTSTLIEVAGTSDEVCKKIIRALIGWLVHNARPSSEDEVPPSEGASARSAVLTVSPITVVNAESKAPFSKYPTTADIENPEFLNVDV</sequence>
<dbReference type="PANTHER" id="PTHR48051">
    <property type="match status" value="1"/>
</dbReference>
<dbReference type="Pfam" id="PF13855">
    <property type="entry name" value="LRR_8"/>
    <property type="match status" value="1"/>
</dbReference>
<dbReference type="InterPro" id="IPR032675">
    <property type="entry name" value="LRR_dom_sf"/>
</dbReference>
<proteinExistence type="predicted"/>
<accession>A0A0R3UJM2</accession>
<dbReference type="PROSITE" id="PS51450">
    <property type="entry name" value="LRR"/>
    <property type="match status" value="4"/>
</dbReference>
<keyword evidence="5" id="KW-1185">Reference proteome</keyword>
<dbReference type="SMART" id="SM00364">
    <property type="entry name" value="LRR_BAC"/>
    <property type="match status" value="5"/>
</dbReference>
<dbReference type="Gene3D" id="3.80.10.10">
    <property type="entry name" value="Ribonuclease Inhibitor"/>
    <property type="match status" value="1"/>
</dbReference>
<dbReference type="SMART" id="SM00369">
    <property type="entry name" value="LRR_TYP"/>
    <property type="match status" value="6"/>
</dbReference>
<reference evidence="4 5" key="1">
    <citation type="submission" date="2018-10" db="EMBL/GenBank/DDBJ databases">
        <authorList>
            <consortium name="Pathogen Informatics"/>
        </authorList>
    </citation>
    <scope>NUCLEOTIDE SEQUENCE [LARGE SCALE GENOMIC DNA]</scope>
</reference>
<dbReference type="WBParaSite" id="MCU_004362-RA">
    <property type="protein sequence ID" value="MCU_004362-RA"/>
    <property type="gene ID" value="MCU_004362"/>
</dbReference>
<dbReference type="Gene3D" id="3.50.40.10">
    <property type="entry name" value="Phenylalanyl-trna Synthetase, Chain B, domain 3"/>
    <property type="match status" value="1"/>
</dbReference>
<dbReference type="GO" id="GO:0005737">
    <property type="term" value="C:cytoplasm"/>
    <property type="evidence" value="ECO:0007669"/>
    <property type="project" value="TreeGrafter"/>
</dbReference>
<dbReference type="STRING" id="53468.A0A0R3UJM2"/>
<dbReference type="SUPFAM" id="SSF52058">
    <property type="entry name" value="L domain-like"/>
    <property type="match status" value="1"/>
</dbReference>
<dbReference type="InterPro" id="IPR003591">
    <property type="entry name" value="Leu-rich_rpt_typical-subtyp"/>
</dbReference>
<dbReference type="EMBL" id="UXSR01005400">
    <property type="protein sequence ID" value="VDD81718.1"/>
    <property type="molecule type" value="Genomic_DNA"/>
</dbReference>
<keyword evidence="1" id="KW-0433">Leucine-rich repeat</keyword>
<dbReference type="InterPro" id="IPR001611">
    <property type="entry name" value="Leu-rich_rpt"/>
</dbReference>
<feature type="region of interest" description="Disordered" evidence="3">
    <location>
        <begin position="245"/>
        <end position="268"/>
    </location>
</feature>
<gene>
    <name evidence="4" type="ORF">MCOS_LOCUS7721</name>
</gene>
<protein>
    <submittedName>
        <fullName evidence="6">B3_4 domain-containing protein</fullName>
    </submittedName>
</protein>
<name>A0A0R3UJM2_MESCO</name>
<evidence type="ECO:0000313" key="4">
    <source>
        <dbReference type="EMBL" id="VDD81718.1"/>
    </source>
</evidence>
<evidence type="ECO:0000256" key="2">
    <source>
        <dbReference type="ARBA" id="ARBA00022737"/>
    </source>
</evidence>
<evidence type="ECO:0000256" key="1">
    <source>
        <dbReference type="ARBA" id="ARBA00022614"/>
    </source>
</evidence>
<reference evidence="6" key="2">
    <citation type="submission" date="2019-11" db="UniProtKB">
        <authorList>
            <consortium name="WormBaseParasite"/>
        </authorList>
    </citation>
    <scope>IDENTIFICATION</scope>
</reference>
<dbReference type="AlphaFoldDB" id="A0A0R3UJM2"/>
<dbReference type="InterPro" id="IPR020825">
    <property type="entry name" value="Phe-tRNA_synthase-like_B3/B4"/>
</dbReference>
<evidence type="ECO:0000313" key="5">
    <source>
        <dbReference type="Proteomes" id="UP000267029"/>
    </source>
</evidence>
<dbReference type="Pfam" id="PF13516">
    <property type="entry name" value="LRR_6"/>
    <property type="match status" value="1"/>
</dbReference>
<dbReference type="InterPro" id="IPR050216">
    <property type="entry name" value="LRR_domain-containing"/>
</dbReference>
<dbReference type="PANTHER" id="PTHR48051:SF1">
    <property type="entry name" value="RAS SUPPRESSOR PROTEIN 1"/>
    <property type="match status" value="1"/>
</dbReference>
<keyword evidence="2" id="KW-0677">Repeat</keyword>
<evidence type="ECO:0000313" key="6">
    <source>
        <dbReference type="WBParaSite" id="MCU_004362-RA"/>
    </source>
</evidence>
<dbReference type="Proteomes" id="UP000267029">
    <property type="component" value="Unassembled WGS sequence"/>
</dbReference>
<dbReference type="OrthoDB" id="67933at2759"/>
<organism evidence="4 5">
    <name type="scientific">Mesocestoides corti</name>
    <name type="common">Flatworm</name>
    <dbReference type="NCBI Taxonomy" id="53468"/>
    <lineage>
        <taxon>Eukaryota</taxon>
        <taxon>Metazoa</taxon>
        <taxon>Spiralia</taxon>
        <taxon>Lophotrochozoa</taxon>
        <taxon>Platyhelminthes</taxon>
        <taxon>Cestoda</taxon>
        <taxon>Eucestoda</taxon>
        <taxon>Cyclophyllidea</taxon>
        <taxon>Mesocestoididae</taxon>
        <taxon>Mesocestoides</taxon>
    </lineage>
</organism>